<dbReference type="PANTHER" id="PTHR43245:SF53">
    <property type="entry name" value="EPIMERASE-RELATED"/>
    <property type="match status" value="1"/>
</dbReference>
<dbReference type="Gene3D" id="3.90.25.10">
    <property type="entry name" value="UDP-galactose 4-epimerase, domain 1"/>
    <property type="match status" value="1"/>
</dbReference>
<dbReference type="EMBL" id="LANJ01000012">
    <property type="protein sequence ID" value="KKC38853.1"/>
    <property type="molecule type" value="Genomic_DNA"/>
</dbReference>
<dbReference type="PATRIC" id="fig|1293439.3.peg.1211"/>
<reference evidence="2 3" key="1">
    <citation type="submission" date="2015-03" db="EMBL/GenBank/DDBJ databases">
        <authorList>
            <person name="Lepp D."/>
            <person name="Hassan Y.I."/>
            <person name="Li X.-Z."/>
            <person name="Zhou T."/>
        </authorList>
    </citation>
    <scope>NUCLEOTIDE SEQUENCE [LARGE SCALE GENOMIC DNA]</scope>
    <source>
        <strain evidence="2 3">E84</strain>
    </source>
</reference>
<gene>
    <name evidence="2" type="ORF">WH87_08205</name>
</gene>
<dbReference type="InterPro" id="IPR050177">
    <property type="entry name" value="Lipid_A_modif_metabolic_enz"/>
</dbReference>
<evidence type="ECO:0000313" key="2">
    <source>
        <dbReference type="EMBL" id="KKC38853.1"/>
    </source>
</evidence>
<sequence>MNGKRVLITGGAGLVGSHIADLVAGQSPAEIIIYDNFVRGRMENLAEAQRAGPITLVRGDIRDVDQLAASMEGVDIVFHQAAIRITQCAEDPRLAHDVLATGTFNVLEAAVAAKVEKVVAASSASVLGAADQFPTTELHHPYNNRTIYGAAKTYNEALLRSFNEMYGLRYVALRYFNVYGPRMDVYGAYTEVLIRWMERIAAGLPPIIMGDGSQTMDFVHVRDIARANMLAATSDASDAVYNVASGTETSLSDLARILLNVMGSSLTPIHEPARKVNPVARRLASTEKAADELGFRAEITLEAGLRDLVAWWRASREIERSDVA</sequence>
<comment type="caution">
    <text evidence="2">The sequence shown here is derived from an EMBL/GenBank/DDBJ whole genome shotgun (WGS) entry which is preliminary data.</text>
</comment>
<organism evidence="2 3">
    <name type="scientific">Devosia epidermidihirudinis</name>
    <dbReference type="NCBI Taxonomy" id="1293439"/>
    <lineage>
        <taxon>Bacteria</taxon>
        <taxon>Pseudomonadati</taxon>
        <taxon>Pseudomonadota</taxon>
        <taxon>Alphaproteobacteria</taxon>
        <taxon>Hyphomicrobiales</taxon>
        <taxon>Devosiaceae</taxon>
        <taxon>Devosia</taxon>
    </lineage>
</organism>
<dbReference type="AlphaFoldDB" id="A0A0F5QDQ1"/>
<name>A0A0F5QDQ1_9HYPH</name>
<evidence type="ECO:0000313" key="3">
    <source>
        <dbReference type="Proteomes" id="UP000033411"/>
    </source>
</evidence>
<dbReference type="RefSeq" id="WP_046140367.1">
    <property type="nucleotide sequence ID" value="NZ_LANJ01000012.1"/>
</dbReference>
<accession>A0A0F5QDQ1</accession>
<evidence type="ECO:0000259" key="1">
    <source>
        <dbReference type="Pfam" id="PF01370"/>
    </source>
</evidence>
<dbReference type="Gene3D" id="3.40.50.720">
    <property type="entry name" value="NAD(P)-binding Rossmann-like Domain"/>
    <property type="match status" value="1"/>
</dbReference>
<dbReference type="InterPro" id="IPR001509">
    <property type="entry name" value="Epimerase_deHydtase"/>
</dbReference>
<proteinExistence type="predicted"/>
<feature type="domain" description="NAD-dependent epimerase/dehydratase" evidence="1">
    <location>
        <begin position="6"/>
        <end position="244"/>
    </location>
</feature>
<dbReference type="InterPro" id="IPR036291">
    <property type="entry name" value="NAD(P)-bd_dom_sf"/>
</dbReference>
<protein>
    <submittedName>
        <fullName evidence="2">NAD-dependent epimerase</fullName>
    </submittedName>
</protein>
<dbReference type="PANTHER" id="PTHR43245">
    <property type="entry name" value="BIFUNCTIONAL POLYMYXIN RESISTANCE PROTEIN ARNA"/>
    <property type="match status" value="1"/>
</dbReference>
<dbReference type="STRING" id="1293439.WH87_08205"/>
<dbReference type="SUPFAM" id="SSF51735">
    <property type="entry name" value="NAD(P)-binding Rossmann-fold domains"/>
    <property type="match status" value="1"/>
</dbReference>
<dbReference type="Proteomes" id="UP000033411">
    <property type="component" value="Unassembled WGS sequence"/>
</dbReference>
<dbReference type="OrthoDB" id="7941325at2"/>
<dbReference type="Pfam" id="PF01370">
    <property type="entry name" value="Epimerase"/>
    <property type="match status" value="1"/>
</dbReference>
<keyword evidence="3" id="KW-1185">Reference proteome</keyword>